<evidence type="ECO:0000313" key="1">
    <source>
        <dbReference type="EMBL" id="CAD7654026.1"/>
    </source>
</evidence>
<gene>
    <name evidence="1" type="ORF">ONB1V03_LOCUS10676</name>
</gene>
<feature type="non-terminal residue" evidence="1">
    <location>
        <position position="95"/>
    </location>
</feature>
<dbReference type="EMBL" id="CAJPVJ010007414">
    <property type="protein sequence ID" value="CAG2171213.1"/>
    <property type="molecule type" value="Genomic_DNA"/>
</dbReference>
<sequence length="95" mass="11490">RLYWEVLVLYVRHWYDWSIRDVRQRCCRAGQDLHRFREIQLLILAPHRCSSHWEHLHDIGDCGVWRRSGRGMDGEFRTGGDPMFENMVAFKKDSE</sequence>
<dbReference type="EMBL" id="OC922239">
    <property type="protein sequence ID" value="CAD7654026.1"/>
    <property type="molecule type" value="Genomic_DNA"/>
</dbReference>
<name>A0A7R9M653_9ACAR</name>
<dbReference type="AlphaFoldDB" id="A0A7R9M653"/>
<proteinExistence type="predicted"/>
<protein>
    <submittedName>
        <fullName evidence="1">Uncharacterized protein</fullName>
    </submittedName>
</protein>
<feature type="non-terminal residue" evidence="1">
    <location>
        <position position="1"/>
    </location>
</feature>
<evidence type="ECO:0000313" key="2">
    <source>
        <dbReference type="Proteomes" id="UP000728032"/>
    </source>
</evidence>
<organism evidence="1">
    <name type="scientific">Oppiella nova</name>
    <dbReference type="NCBI Taxonomy" id="334625"/>
    <lineage>
        <taxon>Eukaryota</taxon>
        <taxon>Metazoa</taxon>
        <taxon>Ecdysozoa</taxon>
        <taxon>Arthropoda</taxon>
        <taxon>Chelicerata</taxon>
        <taxon>Arachnida</taxon>
        <taxon>Acari</taxon>
        <taxon>Acariformes</taxon>
        <taxon>Sarcoptiformes</taxon>
        <taxon>Oribatida</taxon>
        <taxon>Brachypylina</taxon>
        <taxon>Oppioidea</taxon>
        <taxon>Oppiidae</taxon>
        <taxon>Oppiella</taxon>
    </lineage>
</organism>
<dbReference type="Proteomes" id="UP000728032">
    <property type="component" value="Unassembled WGS sequence"/>
</dbReference>
<keyword evidence="2" id="KW-1185">Reference proteome</keyword>
<reference evidence="1" key="1">
    <citation type="submission" date="2020-11" db="EMBL/GenBank/DDBJ databases">
        <authorList>
            <person name="Tran Van P."/>
        </authorList>
    </citation>
    <scope>NUCLEOTIDE SEQUENCE</scope>
</reference>
<accession>A0A7R9M653</accession>